<keyword evidence="2" id="KW-1185">Reference proteome</keyword>
<reference evidence="1 2" key="1">
    <citation type="submission" date="2024-01" db="EMBL/GenBank/DDBJ databases">
        <title>The complete chloroplast genome sequence of Lithospermum erythrorhizon: insights into the phylogenetic relationship among Boraginaceae species and the maternal lineages of purple gromwells.</title>
        <authorList>
            <person name="Okada T."/>
            <person name="Watanabe K."/>
        </authorList>
    </citation>
    <scope>NUCLEOTIDE SEQUENCE [LARGE SCALE GENOMIC DNA]</scope>
</reference>
<sequence>MAREQFEIAAKAGSDLGFKWLKRIEEEEKRVLASQATEPAVDVHHISGVGELLVPVNTEKSDPDLELTHLSTIFVLLHVIFLSR</sequence>
<gene>
    <name evidence="1" type="ORF">LIER_08097</name>
</gene>
<dbReference type="AlphaFoldDB" id="A0AAV3PCP6"/>
<dbReference type="Proteomes" id="UP001454036">
    <property type="component" value="Unassembled WGS sequence"/>
</dbReference>
<evidence type="ECO:0000313" key="1">
    <source>
        <dbReference type="EMBL" id="GAA0148736.1"/>
    </source>
</evidence>
<accession>A0AAV3PCP6</accession>
<protein>
    <submittedName>
        <fullName evidence="1">Uncharacterized protein</fullName>
    </submittedName>
</protein>
<evidence type="ECO:0000313" key="2">
    <source>
        <dbReference type="Proteomes" id="UP001454036"/>
    </source>
</evidence>
<comment type="caution">
    <text evidence="1">The sequence shown here is derived from an EMBL/GenBank/DDBJ whole genome shotgun (WGS) entry which is preliminary data.</text>
</comment>
<dbReference type="EMBL" id="BAABME010001289">
    <property type="protein sequence ID" value="GAA0148736.1"/>
    <property type="molecule type" value="Genomic_DNA"/>
</dbReference>
<name>A0AAV3PCP6_LITER</name>
<proteinExistence type="predicted"/>
<organism evidence="1 2">
    <name type="scientific">Lithospermum erythrorhizon</name>
    <name type="common">Purple gromwell</name>
    <name type="synonym">Lithospermum officinale var. erythrorhizon</name>
    <dbReference type="NCBI Taxonomy" id="34254"/>
    <lineage>
        <taxon>Eukaryota</taxon>
        <taxon>Viridiplantae</taxon>
        <taxon>Streptophyta</taxon>
        <taxon>Embryophyta</taxon>
        <taxon>Tracheophyta</taxon>
        <taxon>Spermatophyta</taxon>
        <taxon>Magnoliopsida</taxon>
        <taxon>eudicotyledons</taxon>
        <taxon>Gunneridae</taxon>
        <taxon>Pentapetalae</taxon>
        <taxon>asterids</taxon>
        <taxon>lamiids</taxon>
        <taxon>Boraginales</taxon>
        <taxon>Boraginaceae</taxon>
        <taxon>Boraginoideae</taxon>
        <taxon>Lithospermeae</taxon>
        <taxon>Lithospermum</taxon>
    </lineage>
</organism>